<organism evidence="1 2">
    <name type="scientific">Halioglobus japonicus</name>
    <dbReference type="NCBI Taxonomy" id="930805"/>
    <lineage>
        <taxon>Bacteria</taxon>
        <taxon>Pseudomonadati</taxon>
        <taxon>Pseudomonadota</taxon>
        <taxon>Gammaproteobacteria</taxon>
        <taxon>Cellvibrionales</taxon>
        <taxon>Halieaceae</taxon>
        <taxon>Halioglobus</taxon>
    </lineage>
</organism>
<evidence type="ECO:0000313" key="2">
    <source>
        <dbReference type="Proteomes" id="UP000235162"/>
    </source>
</evidence>
<evidence type="ECO:0000313" key="1">
    <source>
        <dbReference type="EMBL" id="PLW85494.1"/>
    </source>
</evidence>
<dbReference type="RefSeq" id="WP_102106335.1">
    <property type="nucleotide sequence ID" value="NZ_BMYL01000003.1"/>
</dbReference>
<sequence>MTRSDQLSKNITARALALVALLFVAALQVEEAGHDFWHSADDSVVHCLIQQSGNDVAPPAVASLVLPELGAHAREAGPVLTARAGAVVPFLSRGPPFIS</sequence>
<dbReference type="Proteomes" id="UP000235162">
    <property type="component" value="Unassembled WGS sequence"/>
</dbReference>
<dbReference type="EMBL" id="PKUR01000003">
    <property type="protein sequence ID" value="PLW85494.1"/>
    <property type="molecule type" value="Genomic_DNA"/>
</dbReference>
<proteinExistence type="predicted"/>
<protein>
    <submittedName>
        <fullName evidence="1">Uncharacterized protein</fullName>
    </submittedName>
</protein>
<name>A0AAP8MD73_9GAMM</name>
<comment type="caution">
    <text evidence="1">The sequence shown here is derived from an EMBL/GenBank/DDBJ whole genome shotgun (WGS) entry which is preliminary data.</text>
</comment>
<gene>
    <name evidence="1" type="ORF">C0029_12790</name>
</gene>
<accession>A0AAP8MD73</accession>
<reference evidence="1 2" key="1">
    <citation type="submission" date="2018-01" db="EMBL/GenBank/DDBJ databases">
        <title>The draft genome sequence of Halioglobus japonicus S1-36.</title>
        <authorList>
            <person name="Du Z.-J."/>
            <person name="Shi M.-J."/>
        </authorList>
    </citation>
    <scope>NUCLEOTIDE SEQUENCE [LARGE SCALE GENOMIC DNA]</scope>
    <source>
        <strain evidence="1 2">S1-36</strain>
    </source>
</reference>
<keyword evidence="2" id="KW-1185">Reference proteome</keyword>
<dbReference type="AlphaFoldDB" id="A0AAP8MD73"/>